<feature type="compositionally biased region" description="Low complexity" evidence="1">
    <location>
        <begin position="105"/>
        <end position="117"/>
    </location>
</feature>
<dbReference type="InterPro" id="IPR036390">
    <property type="entry name" value="WH_DNA-bd_sf"/>
</dbReference>
<organism evidence="2 3">
    <name type="scientific">Amycolatopsis samaneae</name>
    <dbReference type="NCBI Taxonomy" id="664691"/>
    <lineage>
        <taxon>Bacteria</taxon>
        <taxon>Bacillati</taxon>
        <taxon>Actinomycetota</taxon>
        <taxon>Actinomycetes</taxon>
        <taxon>Pseudonocardiales</taxon>
        <taxon>Pseudonocardiaceae</taxon>
        <taxon>Amycolatopsis</taxon>
    </lineage>
</organism>
<protein>
    <submittedName>
        <fullName evidence="2">ArsR/SmtB family transcription factor</fullName>
    </submittedName>
</protein>
<dbReference type="InterPro" id="IPR051011">
    <property type="entry name" value="Metal_resp_trans_reg"/>
</dbReference>
<dbReference type="SUPFAM" id="SSF46785">
    <property type="entry name" value="Winged helix' DNA-binding domain"/>
    <property type="match status" value="1"/>
</dbReference>
<comment type="caution">
    <text evidence="2">The sequence shown here is derived from an EMBL/GenBank/DDBJ whole genome shotgun (WGS) entry which is preliminary data.</text>
</comment>
<evidence type="ECO:0000313" key="2">
    <source>
        <dbReference type="EMBL" id="MFD2458914.1"/>
    </source>
</evidence>
<dbReference type="PANTHER" id="PTHR43132:SF8">
    <property type="entry name" value="HTH-TYPE TRANSCRIPTIONAL REGULATOR KMTR"/>
    <property type="match status" value="1"/>
</dbReference>
<evidence type="ECO:0000256" key="1">
    <source>
        <dbReference type="SAM" id="MobiDB-lite"/>
    </source>
</evidence>
<keyword evidence="3" id="KW-1185">Reference proteome</keyword>
<dbReference type="CDD" id="cd00090">
    <property type="entry name" value="HTH_ARSR"/>
    <property type="match status" value="1"/>
</dbReference>
<dbReference type="InterPro" id="IPR036388">
    <property type="entry name" value="WH-like_DNA-bd_sf"/>
</dbReference>
<proteinExistence type="predicted"/>
<dbReference type="RefSeq" id="WP_345387114.1">
    <property type="nucleotide sequence ID" value="NZ_BAABHG010000002.1"/>
</dbReference>
<evidence type="ECO:0000313" key="3">
    <source>
        <dbReference type="Proteomes" id="UP001597419"/>
    </source>
</evidence>
<sequence>MIIGANGRATVPAGADPPRPARRHALATLLGATRARVLEATETGCTTTGLSRTLAISAASASYHTTILRAAGLIETHRAGYAVRHEITALGAALLTGRLGGGRSAGAAPASEARTAADTPPRPRLPEEHPGR</sequence>
<feature type="region of interest" description="Disordered" evidence="1">
    <location>
        <begin position="100"/>
        <end position="132"/>
    </location>
</feature>
<accession>A0ABW5GH84</accession>
<dbReference type="Gene3D" id="1.10.10.10">
    <property type="entry name" value="Winged helix-like DNA-binding domain superfamily/Winged helix DNA-binding domain"/>
    <property type="match status" value="1"/>
</dbReference>
<dbReference type="InterPro" id="IPR011991">
    <property type="entry name" value="ArsR-like_HTH"/>
</dbReference>
<dbReference type="Proteomes" id="UP001597419">
    <property type="component" value="Unassembled WGS sequence"/>
</dbReference>
<reference evidence="3" key="1">
    <citation type="journal article" date="2019" name="Int. J. Syst. Evol. Microbiol.">
        <title>The Global Catalogue of Microorganisms (GCM) 10K type strain sequencing project: providing services to taxonomists for standard genome sequencing and annotation.</title>
        <authorList>
            <consortium name="The Broad Institute Genomics Platform"/>
            <consortium name="The Broad Institute Genome Sequencing Center for Infectious Disease"/>
            <person name="Wu L."/>
            <person name="Ma J."/>
        </authorList>
    </citation>
    <scope>NUCLEOTIDE SEQUENCE [LARGE SCALE GENOMIC DNA]</scope>
    <source>
        <strain evidence="3">CGMCC 4.7643</strain>
    </source>
</reference>
<gene>
    <name evidence="2" type="ORF">ACFSYJ_09885</name>
</gene>
<dbReference type="EMBL" id="JBHUKU010000004">
    <property type="protein sequence ID" value="MFD2458914.1"/>
    <property type="molecule type" value="Genomic_DNA"/>
</dbReference>
<name>A0ABW5GH84_9PSEU</name>
<dbReference type="PANTHER" id="PTHR43132">
    <property type="entry name" value="ARSENICAL RESISTANCE OPERON REPRESSOR ARSR-RELATED"/>
    <property type="match status" value="1"/>
</dbReference>
<dbReference type="Pfam" id="PF12840">
    <property type="entry name" value="HTH_20"/>
    <property type="match status" value="1"/>
</dbReference>